<proteinExistence type="inferred from homology"/>
<protein>
    <recommendedName>
        <fullName evidence="11">Dihydroorotate dehydrogenase (quinone)</fullName>
        <ecNumber evidence="11">1.3.5.2</ecNumber>
    </recommendedName>
    <alternativeName>
        <fullName evidence="11">DHOdehase</fullName>
        <shortName evidence="11">DHOD</shortName>
        <shortName evidence="11">DHODase</shortName>
    </alternativeName>
    <alternativeName>
        <fullName evidence="11">Dihydroorotate oxidase</fullName>
    </alternativeName>
</protein>
<keyword evidence="7 11" id="KW-0665">Pyrimidine biosynthesis</keyword>
<evidence type="ECO:0000256" key="7">
    <source>
        <dbReference type="ARBA" id="ARBA00022975"/>
    </source>
</evidence>
<feature type="binding site" evidence="11">
    <location>
        <position position="170"/>
    </location>
    <ligand>
        <name>FMN</name>
        <dbReference type="ChEBI" id="CHEBI:58210"/>
    </ligand>
</feature>
<dbReference type="GO" id="GO:0044205">
    <property type="term" value="P:'de novo' UMP biosynthetic process"/>
    <property type="evidence" value="ECO:0007669"/>
    <property type="project" value="UniProtKB-UniRule"/>
</dbReference>
<feature type="binding site" evidence="11">
    <location>
        <position position="295"/>
    </location>
    <ligand>
        <name>FMN</name>
        <dbReference type="ChEBI" id="CHEBI:58210"/>
    </ligand>
</feature>
<feature type="binding site" evidence="11">
    <location>
        <position position="170"/>
    </location>
    <ligand>
        <name>substrate</name>
    </ligand>
</feature>
<dbReference type="AlphaFoldDB" id="A0A1D7U7N3"/>
<comment type="catalytic activity">
    <reaction evidence="10 11">
        <text>(S)-dihydroorotate + a quinone = orotate + a quinol</text>
        <dbReference type="Rhea" id="RHEA:30187"/>
        <dbReference type="ChEBI" id="CHEBI:24646"/>
        <dbReference type="ChEBI" id="CHEBI:30839"/>
        <dbReference type="ChEBI" id="CHEBI:30864"/>
        <dbReference type="ChEBI" id="CHEBI:132124"/>
        <dbReference type="EC" id="1.3.5.2"/>
    </reaction>
</comment>
<evidence type="ECO:0000259" key="12">
    <source>
        <dbReference type="Pfam" id="PF01180"/>
    </source>
</evidence>
<dbReference type="InterPro" id="IPR050074">
    <property type="entry name" value="DHO_dehydrogenase"/>
</dbReference>
<feature type="binding site" evidence="11">
    <location>
        <begin position="244"/>
        <end position="245"/>
    </location>
    <ligand>
        <name>substrate</name>
    </ligand>
</feature>
<reference evidence="13 14" key="1">
    <citation type="journal article" date="2015" name="Antonie Van Leeuwenhoek">
        <title>Bosea vaviloviae sp. nov., a new species of slow-growing rhizobia isolated from nodules of the relict species Vavilovia formosa (Stev.) Fed.</title>
        <authorList>
            <person name="Safronova V.I."/>
            <person name="Kuznetsova I.G."/>
            <person name="Sazanova A.L."/>
            <person name="Kimeklis A.K."/>
            <person name="Belimov A.A."/>
            <person name="Andronov E.E."/>
            <person name="Pinaev A.G."/>
            <person name="Chizhevskaya E.P."/>
            <person name="Pukhaev A.R."/>
            <person name="Popov K.P."/>
            <person name="Willems A."/>
            <person name="Tikhonovich I.A."/>
        </authorList>
    </citation>
    <scope>NUCLEOTIDE SEQUENCE [LARGE SCALE GENOMIC DNA]</scope>
    <source>
        <strain evidence="13 14">Vaf18</strain>
    </source>
</reference>
<dbReference type="GO" id="GO:0106430">
    <property type="term" value="F:dihydroorotate dehydrogenase (quinone) activity"/>
    <property type="evidence" value="ECO:0007669"/>
    <property type="project" value="UniProtKB-EC"/>
</dbReference>
<feature type="binding site" evidence="11">
    <location>
        <position position="65"/>
    </location>
    <ligand>
        <name>substrate</name>
    </ligand>
</feature>
<feature type="active site" description="Nucleophile" evidence="11">
    <location>
        <position position="173"/>
    </location>
</feature>
<evidence type="ECO:0000256" key="9">
    <source>
        <dbReference type="ARBA" id="ARBA00023136"/>
    </source>
</evidence>
<comment type="similarity">
    <text evidence="4 11">Belongs to the dihydroorotate dehydrogenase family. Type 2 subfamily.</text>
</comment>
<dbReference type="InterPro" id="IPR013785">
    <property type="entry name" value="Aldolase_TIM"/>
</dbReference>
<evidence type="ECO:0000313" key="14">
    <source>
        <dbReference type="Proteomes" id="UP000094969"/>
    </source>
</evidence>
<evidence type="ECO:0000256" key="2">
    <source>
        <dbReference type="ARBA" id="ARBA00004370"/>
    </source>
</evidence>
<dbReference type="Proteomes" id="UP000094969">
    <property type="component" value="Chromosome"/>
</dbReference>
<keyword evidence="5 11" id="KW-0285">Flavoprotein</keyword>
<feature type="binding site" evidence="11">
    <location>
        <position position="175"/>
    </location>
    <ligand>
        <name>substrate</name>
    </ligand>
</feature>
<comment type="function">
    <text evidence="1 11">Catalyzes the conversion of dihydroorotate to orotate with quinone as electron acceptor.</text>
</comment>
<dbReference type="GO" id="GO:0005737">
    <property type="term" value="C:cytoplasm"/>
    <property type="evidence" value="ECO:0007669"/>
    <property type="project" value="InterPro"/>
</dbReference>
<feature type="binding site" evidence="11">
    <location>
        <begin position="61"/>
        <end position="65"/>
    </location>
    <ligand>
        <name>FMN</name>
        <dbReference type="ChEBI" id="CHEBI:58210"/>
    </ligand>
</feature>
<feature type="domain" description="Dihydroorotate dehydrogenase catalytic" evidence="12">
    <location>
        <begin position="44"/>
        <end position="335"/>
    </location>
</feature>
<feature type="binding site" evidence="11">
    <location>
        <position position="215"/>
    </location>
    <ligand>
        <name>FMN</name>
        <dbReference type="ChEBI" id="CHEBI:58210"/>
    </ligand>
</feature>
<keyword evidence="8 11" id="KW-0560">Oxidoreductase</keyword>
<dbReference type="NCBIfam" id="TIGR01036">
    <property type="entry name" value="pyrD_sub2"/>
    <property type="match status" value="1"/>
</dbReference>
<comment type="cofactor">
    <cofactor evidence="11">
        <name>FMN</name>
        <dbReference type="ChEBI" id="CHEBI:58210"/>
    </cofactor>
    <text evidence="11">Binds 1 FMN per subunit.</text>
</comment>
<dbReference type="OrthoDB" id="9802377at2"/>
<evidence type="ECO:0000256" key="5">
    <source>
        <dbReference type="ARBA" id="ARBA00022630"/>
    </source>
</evidence>
<keyword evidence="9 11" id="KW-0472">Membrane</keyword>
<dbReference type="GO" id="GO:0005886">
    <property type="term" value="C:plasma membrane"/>
    <property type="evidence" value="ECO:0007669"/>
    <property type="project" value="UniProtKB-SubCell"/>
</dbReference>
<dbReference type="Gene3D" id="3.20.20.70">
    <property type="entry name" value="Aldolase class I"/>
    <property type="match status" value="1"/>
</dbReference>
<dbReference type="Pfam" id="PF01180">
    <property type="entry name" value="DHO_dh"/>
    <property type="match status" value="1"/>
</dbReference>
<dbReference type="NCBIfam" id="NF003645">
    <property type="entry name" value="PRK05286.1-2"/>
    <property type="match status" value="1"/>
</dbReference>
<evidence type="ECO:0000256" key="3">
    <source>
        <dbReference type="ARBA" id="ARBA00005161"/>
    </source>
</evidence>
<dbReference type="SUPFAM" id="SSF51395">
    <property type="entry name" value="FMN-linked oxidoreductases"/>
    <property type="match status" value="1"/>
</dbReference>
<comment type="subunit">
    <text evidence="11">Monomer.</text>
</comment>
<feature type="binding site" evidence="11">
    <location>
        <position position="243"/>
    </location>
    <ligand>
        <name>FMN</name>
        <dbReference type="ChEBI" id="CHEBI:58210"/>
    </ligand>
</feature>
<accession>A0A1D7U7N3</accession>
<dbReference type="KEGG" id="bvv:BHK69_25710"/>
<dbReference type="EMBL" id="CP017147">
    <property type="protein sequence ID" value="AOO83385.1"/>
    <property type="molecule type" value="Genomic_DNA"/>
</dbReference>
<dbReference type="GO" id="GO:0006207">
    <property type="term" value="P:'de novo' pyrimidine nucleobase biosynthetic process"/>
    <property type="evidence" value="ECO:0007669"/>
    <property type="project" value="UniProtKB-UniRule"/>
</dbReference>
<evidence type="ECO:0000256" key="6">
    <source>
        <dbReference type="ARBA" id="ARBA00022643"/>
    </source>
</evidence>
<dbReference type="EC" id="1.3.5.2" evidence="11"/>
<sequence length="365" mass="37790">MIGALFNLARPLIHRLDAETAHRMTVAALAVAPALRPAADDPVLATQAFGLSFTNPVGLAAGFDKHAEAVDGALGLGFGFVEVGGVTPLPQPGNPRPRVFRLTEDEAVINRYGLNSEGMEAVAARLQARRGRNGIVGVNLGANKDSADRSADYAVLARRLAPVADFLTINISSPNTPGLRDLQAESALDDLIARALAARDEAASSAGRATPMLLKIAPDLSLTELDGIVAVARKRGIDGMIVSNTTVARPATLRNTAKAETGGLSGKPLFLPSTRLLAETFLRVERQFPLVGVGGIDSTATAFAKIRAGADLVQFYSALVFHGPALAATIKAGLTAEARKTGVGRLSALVGRDAAAIARGETLGG</sequence>
<comment type="pathway">
    <text evidence="3 11">Pyrimidine metabolism; UMP biosynthesis via de novo pathway; orotate from (S)-dihydroorotate (quinone route): step 1/1.</text>
</comment>
<name>A0A1D7U7N3_9HYPH</name>
<feature type="binding site" evidence="11">
    <location>
        <begin position="110"/>
        <end position="114"/>
    </location>
    <ligand>
        <name>substrate</name>
    </ligand>
</feature>
<evidence type="ECO:0000256" key="11">
    <source>
        <dbReference type="HAMAP-Rule" id="MF_00225"/>
    </source>
</evidence>
<dbReference type="PANTHER" id="PTHR48109">
    <property type="entry name" value="DIHYDROOROTATE DEHYDROGENASE (QUINONE), MITOCHONDRIAL-RELATED"/>
    <property type="match status" value="1"/>
</dbReference>
<dbReference type="UniPathway" id="UPA00070">
    <property type="reaction ID" value="UER00946"/>
</dbReference>
<keyword evidence="6 11" id="KW-0288">FMN</keyword>
<dbReference type="STRING" id="1526658.BHK69_25710"/>
<dbReference type="HAMAP" id="MF_00225">
    <property type="entry name" value="DHO_dh_type2"/>
    <property type="match status" value="1"/>
</dbReference>
<evidence type="ECO:0000256" key="4">
    <source>
        <dbReference type="ARBA" id="ARBA00005359"/>
    </source>
</evidence>
<gene>
    <name evidence="11" type="primary">pyrD</name>
    <name evidence="13" type="ORF">BHK69_25710</name>
</gene>
<evidence type="ECO:0000256" key="10">
    <source>
        <dbReference type="ARBA" id="ARBA00048639"/>
    </source>
</evidence>
<dbReference type="InterPro" id="IPR001295">
    <property type="entry name" value="Dihydroorotate_DH_CS"/>
</dbReference>
<evidence type="ECO:0000313" key="13">
    <source>
        <dbReference type="EMBL" id="AOO83385.1"/>
    </source>
</evidence>
<feature type="binding site" evidence="11">
    <location>
        <position position="139"/>
    </location>
    <ligand>
        <name>FMN</name>
        <dbReference type="ChEBI" id="CHEBI:58210"/>
    </ligand>
</feature>
<dbReference type="InterPro" id="IPR005719">
    <property type="entry name" value="Dihydroorotate_DH_2"/>
</dbReference>
<dbReference type="RefSeq" id="WP_069692585.1">
    <property type="nucleotide sequence ID" value="NZ_CP017147.1"/>
</dbReference>
<dbReference type="NCBIfam" id="NF003652">
    <property type="entry name" value="PRK05286.2-5"/>
    <property type="match status" value="1"/>
</dbReference>
<dbReference type="InterPro" id="IPR005720">
    <property type="entry name" value="Dihydroorotate_DH_cat"/>
</dbReference>
<keyword evidence="14" id="KW-1185">Reference proteome</keyword>
<evidence type="ECO:0000256" key="1">
    <source>
        <dbReference type="ARBA" id="ARBA00003125"/>
    </source>
</evidence>
<evidence type="ECO:0000256" key="8">
    <source>
        <dbReference type="ARBA" id="ARBA00023002"/>
    </source>
</evidence>
<keyword evidence="11" id="KW-1003">Cell membrane</keyword>
<dbReference type="PANTHER" id="PTHR48109:SF4">
    <property type="entry name" value="DIHYDROOROTATE DEHYDROGENASE (QUINONE), MITOCHONDRIAL"/>
    <property type="match status" value="1"/>
</dbReference>
<dbReference type="CDD" id="cd04738">
    <property type="entry name" value="DHOD_2_like"/>
    <property type="match status" value="1"/>
</dbReference>
<dbReference type="PROSITE" id="PS00911">
    <property type="entry name" value="DHODEHASE_1"/>
    <property type="match status" value="1"/>
</dbReference>
<feature type="binding site" evidence="11">
    <location>
        <position position="85"/>
    </location>
    <ligand>
        <name>FMN</name>
        <dbReference type="ChEBI" id="CHEBI:58210"/>
    </ligand>
</feature>
<feature type="binding site" evidence="11">
    <location>
        <begin position="316"/>
        <end position="317"/>
    </location>
    <ligand>
        <name>FMN</name>
        <dbReference type="ChEBI" id="CHEBI:58210"/>
    </ligand>
</feature>
<feature type="binding site" evidence="11">
    <location>
        <position position="266"/>
    </location>
    <ligand>
        <name>FMN</name>
        <dbReference type="ChEBI" id="CHEBI:58210"/>
    </ligand>
</feature>
<dbReference type="PROSITE" id="PS00912">
    <property type="entry name" value="DHODEHASE_2"/>
    <property type="match status" value="1"/>
</dbReference>
<organism evidence="13 14">
    <name type="scientific">Bosea vaviloviae</name>
    <dbReference type="NCBI Taxonomy" id="1526658"/>
    <lineage>
        <taxon>Bacteria</taxon>
        <taxon>Pseudomonadati</taxon>
        <taxon>Pseudomonadota</taxon>
        <taxon>Alphaproteobacteria</taxon>
        <taxon>Hyphomicrobiales</taxon>
        <taxon>Boseaceae</taxon>
        <taxon>Bosea</taxon>
    </lineage>
</organism>
<comment type="subcellular location">
    <subcellularLocation>
        <location evidence="11">Cell membrane</location>
        <topology evidence="11">Peripheral membrane protein</topology>
    </subcellularLocation>
    <subcellularLocation>
        <location evidence="2">Membrane</location>
    </subcellularLocation>
</comment>